<organism evidence="2 3">
    <name type="scientific">Rhizophagus irregularis</name>
    <dbReference type="NCBI Taxonomy" id="588596"/>
    <lineage>
        <taxon>Eukaryota</taxon>
        <taxon>Fungi</taxon>
        <taxon>Fungi incertae sedis</taxon>
        <taxon>Mucoromycota</taxon>
        <taxon>Glomeromycotina</taxon>
        <taxon>Glomeromycetes</taxon>
        <taxon>Glomerales</taxon>
        <taxon>Glomeraceae</taxon>
        <taxon>Rhizophagus</taxon>
    </lineage>
</organism>
<feature type="compositionally biased region" description="Basic and acidic residues" evidence="1">
    <location>
        <begin position="230"/>
        <end position="240"/>
    </location>
</feature>
<gene>
    <name evidence="2" type="ORF">CHRIB12_LOCUS11524</name>
</gene>
<feature type="compositionally biased region" description="Basic and acidic residues" evidence="1">
    <location>
        <begin position="7"/>
        <end position="26"/>
    </location>
</feature>
<proteinExistence type="predicted"/>
<name>A0A916E7A2_9GLOM</name>
<evidence type="ECO:0000256" key="1">
    <source>
        <dbReference type="SAM" id="MobiDB-lite"/>
    </source>
</evidence>
<dbReference type="VEuPathDB" id="FungiDB:RhiirFUN_011166"/>
<feature type="region of interest" description="Disordered" evidence="1">
    <location>
        <begin position="1"/>
        <end position="85"/>
    </location>
</feature>
<sequence length="304" mass="35186">MVYEINVKNKHESAPESDNGKERSKDSALNSDKSSNDQKVTSEIENQIVNRKDNTNSDGSTLSENDIGENNQVKQISLKESDGKTKNVEIRKDLREFSDRDDLNRFKHPLLQRSEENWKRNEIVDKRKSLPDHVGMFPIEHKNESKSQTSNYEENFHNQWHKSNLFNKGGLTDFDDKRKTYTNLKNLTSSYGFERRSMKSDFDSKPDHDTRSQVKLHSIDGKYNDAFPPLKRDHINEPRNESTNFQNKHRQNTSMSDSTHSANTSEPLTDNNNQDQKSNLGSQSSSGYMNAWFPNKILTKLENL</sequence>
<dbReference type="OrthoDB" id="10290693at2759"/>
<dbReference type="AlphaFoldDB" id="A0A916E7A2"/>
<dbReference type="Proteomes" id="UP000684084">
    <property type="component" value="Unassembled WGS sequence"/>
</dbReference>
<evidence type="ECO:0000313" key="2">
    <source>
        <dbReference type="EMBL" id="CAB5367999.1"/>
    </source>
</evidence>
<comment type="caution">
    <text evidence="2">The sequence shown here is derived from an EMBL/GenBank/DDBJ whole genome shotgun (WGS) entry which is preliminary data.</text>
</comment>
<feature type="compositionally biased region" description="Basic and acidic residues" evidence="1">
    <location>
        <begin position="197"/>
        <end position="223"/>
    </location>
</feature>
<accession>A0A916E7A2</accession>
<reference evidence="2" key="1">
    <citation type="submission" date="2020-05" db="EMBL/GenBank/DDBJ databases">
        <authorList>
            <person name="Rincon C."/>
            <person name="Sanders R I."/>
            <person name="Robbins C."/>
            <person name="Chaturvedi A."/>
        </authorList>
    </citation>
    <scope>NUCLEOTIDE SEQUENCE</scope>
    <source>
        <strain evidence="2">CHB12</strain>
    </source>
</reference>
<dbReference type="EMBL" id="CAGKOT010000024">
    <property type="protein sequence ID" value="CAB5367999.1"/>
    <property type="molecule type" value="Genomic_DNA"/>
</dbReference>
<feature type="compositionally biased region" description="Polar residues" evidence="1">
    <location>
        <begin position="56"/>
        <end position="75"/>
    </location>
</feature>
<evidence type="ECO:0000313" key="3">
    <source>
        <dbReference type="Proteomes" id="UP000684084"/>
    </source>
</evidence>
<protein>
    <submittedName>
        <fullName evidence="2">Uncharacterized protein</fullName>
    </submittedName>
</protein>
<feature type="compositionally biased region" description="Polar residues" evidence="1">
    <location>
        <begin position="241"/>
        <end position="288"/>
    </location>
</feature>
<feature type="region of interest" description="Disordered" evidence="1">
    <location>
        <begin position="197"/>
        <end position="289"/>
    </location>
</feature>